<dbReference type="Pfam" id="PF13302">
    <property type="entry name" value="Acetyltransf_3"/>
    <property type="match status" value="1"/>
</dbReference>
<dbReference type="GO" id="GO:0016747">
    <property type="term" value="F:acyltransferase activity, transferring groups other than amino-acyl groups"/>
    <property type="evidence" value="ECO:0007669"/>
    <property type="project" value="InterPro"/>
</dbReference>
<dbReference type="CDD" id="cd04301">
    <property type="entry name" value="NAT_SF"/>
    <property type="match status" value="1"/>
</dbReference>
<comment type="caution">
    <text evidence="2">The sequence shown here is derived from an EMBL/GenBank/DDBJ whole genome shotgun (WGS) entry which is preliminary data.</text>
</comment>
<feature type="domain" description="N-acetyltransferase" evidence="1">
    <location>
        <begin position="25"/>
        <end position="171"/>
    </location>
</feature>
<evidence type="ECO:0000313" key="3">
    <source>
        <dbReference type="Proteomes" id="UP000297861"/>
    </source>
</evidence>
<gene>
    <name evidence="2" type="ORF">E2605_05385</name>
</gene>
<proteinExistence type="predicted"/>
<dbReference type="STRING" id="1121485.GCA_000426485_02536"/>
<name>A0A4Y8L646_9BACT</name>
<dbReference type="OrthoDB" id="9811589at2"/>
<dbReference type="AlphaFoldDB" id="A0A4Y8L646"/>
<dbReference type="EMBL" id="SOML01000002">
    <property type="protein sequence ID" value="TFD98053.1"/>
    <property type="molecule type" value="Genomic_DNA"/>
</dbReference>
<reference evidence="2 3" key="1">
    <citation type="submission" date="2019-03" db="EMBL/GenBank/DDBJ databases">
        <title>San Antonio Military Medical Center submission to MRSN (WRAIR), pending publication.</title>
        <authorList>
            <person name="Blyth D.M."/>
            <person name="Mccarthy S.L."/>
            <person name="Schall S.E."/>
            <person name="Stam J.A."/>
            <person name="Ong A.C."/>
            <person name="Mcgann P.T."/>
        </authorList>
    </citation>
    <scope>NUCLEOTIDE SEQUENCE [LARGE SCALE GENOMIC DNA]</scope>
    <source>
        <strain evidence="2 3">MRSN571793</strain>
    </source>
</reference>
<dbReference type="Gene3D" id="3.40.630.30">
    <property type="match status" value="2"/>
</dbReference>
<dbReference type="InterPro" id="IPR016181">
    <property type="entry name" value="Acyl_CoA_acyltransferase"/>
</dbReference>
<evidence type="ECO:0000259" key="1">
    <source>
        <dbReference type="PROSITE" id="PS51186"/>
    </source>
</evidence>
<dbReference type="SUPFAM" id="SSF55729">
    <property type="entry name" value="Acyl-CoA N-acyltransferases (Nat)"/>
    <property type="match status" value="2"/>
</dbReference>
<keyword evidence="3" id="KW-1185">Reference proteome</keyword>
<dbReference type="InterPro" id="IPR000182">
    <property type="entry name" value="GNAT_dom"/>
</dbReference>
<dbReference type="InterPro" id="IPR051531">
    <property type="entry name" value="N-acetyltransferase"/>
</dbReference>
<dbReference type="PANTHER" id="PTHR43792">
    <property type="entry name" value="GNAT FAMILY, PUTATIVE (AFU_ORTHOLOGUE AFUA_3G00765)-RELATED-RELATED"/>
    <property type="match status" value="1"/>
</dbReference>
<dbReference type="PANTHER" id="PTHR43792:SF13">
    <property type="entry name" value="ACETYLTRANSFERASE"/>
    <property type="match status" value="1"/>
</dbReference>
<dbReference type="Proteomes" id="UP000297861">
    <property type="component" value="Unassembled WGS sequence"/>
</dbReference>
<organism evidence="2 3">
    <name type="scientific">Dysgonomonas capnocytophagoides</name>
    <dbReference type="NCBI Taxonomy" id="45254"/>
    <lineage>
        <taxon>Bacteria</taxon>
        <taxon>Pseudomonadati</taxon>
        <taxon>Bacteroidota</taxon>
        <taxon>Bacteroidia</taxon>
        <taxon>Bacteroidales</taxon>
        <taxon>Dysgonomonadaceae</taxon>
        <taxon>Dysgonomonas</taxon>
    </lineage>
</organism>
<dbReference type="PROSITE" id="PS51186">
    <property type="entry name" value="GNAT"/>
    <property type="match status" value="2"/>
</dbReference>
<dbReference type="Pfam" id="PF13527">
    <property type="entry name" value="Acetyltransf_9"/>
    <property type="match status" value="1"/>
</dbReference>
<feature type="domain" description="N-acetyltransferase" evidence="1">
    <location>
        <begin position="168"/>
        <end position="324"/>
    </location>
</feature>
<keyword evidence="2" id="KW-0808">Transferase</keyword>
<evidence type="ECO:0000313" key="2">
    <source>
        <dbReference type="EMBL" id="TFD98053.1"/>
    </source>
</evidence>
<protein>
    <submittedName>
        <fullName evidence="2">GNAT family N-acetyltransferase</fullName>
    </submittedName>
</protein>
<accession>A0A4Y8L646</accession>
<sequence>MILHTNHLYIKPLSIQQMNLFIQGTEKLENELGLTPSVKTLDAKTEYALRYNYNLAVNDPDHHIWYTFWIIIEKNVNRMVGSICFKNKPDKEGTVEIGYGTHEDSRNKGFMTESVAAITCWALTGNRAHTVIAETDKDNFASQKVLQKCNFEHIADTATGYIWRRLKYNIRPETESDYSEIYQLIKTAFETARVKDGDEQDYAVNLRKSSKYIPGLSLVAEHEGRLIGHIMLTRLEISFTSGINKIKALLIAPLSVKLEYRNKQIGSALIKESLRLAKKAGYTAVFLCGDPEYYKRFGFIESSNFNINNINGIPDLYSLAYELEPGALGKDSGIIDFY</sequence>